<keyword evidence="2" id="KW-1185">Reference proteome</keyword>
<accession>A0A9N9EA99</accession>
<proteinExistence type="predicted"/>
<sequence length="114" mass="12976">MDENNCFNDNYYLPMSNNYFGSKPFNTPNINESFISEISNTMSEVSNVTEISDTISETSNNFDIIDETSNASSSLQSDVWKFFDKEKKDKTVTAKCKHCPNVRYSIIKDATTNL</sequence>
<reference evidence="1" key="1">
    <citation type="submission" date="2021-06" db="EMBL/GenBank/DDBJ databases">
        <authorList>
            <person name="Kallberg Y."/>
            <person name="Tangrot J."/>
            <person name="Rosling A."/>
        </authorList>
    </citation>
    <scope>NUCLEOTIDE SEQUENCE</scope>
    <source>
        <strain evidence="1">MA453B</strain>
    </source>
</reference>
<organism evidence="1 2">
    <name type="scientific">Dentiscutata erythropus</name>
    <dbReference type="NCBI Taxonomy" id="1348616"/>
    <lineage>
        <taxon>Eukaryota</taxon>
        <taxon>Fungi</taxon>
        <taxon>Fungi incertae sedis</taxon>
        <taxon>Mucoromycota</taxon>
        <taxon>Glomeromycotina</taxon>
        <taxon>Glomeromycetes</taxon>
        <taxon>Diversisporales</taxon>
        <taxon>Gigasporaceae</taxon>
        <taxon>Dentiscutata</taxon>
    </lineage>
</organism>
<dbReference type="OrthoDB" id="2363893at2759"/>
<dbReference type="AlphaFoldDB" id="A0A9N9EA99"/>
<protein>
    <submittedName>
        <fullName evidence="1">21619_t:CDS:1</fullName>
    </submittedName>
</protein>
<name>A0A9N9EA99_9GLOM</name>
<dbReference type="Proteomes" id="UP000789405">
    <property type="component" value="Unassembled WGS sequence"/>
</dbReference>
<evidence type="ECO:0000313" key="1">
    <source>
        <dbReference type="EMBL" id="CAG8666097.1"/>
    </source>
</evidence>
<gene>
    <name evidence="1" type="ORF">DERYTH_LOCUS10969</name>
</gene>
<dbReference type="EMBL" id="CAJVPY010006616">
    <property type="protein sequence ID" value="CAG8666097.1"/>
    <property type="molecule type" value="Genomic_DNA"/>
</dbReference>
<evidence type="ECO:0000313" key="2">
    <source>
        <dbReference type="Proteomes" id="UP000789405"/>
    </source>
</evidence>
<comment type="caution">
    <text evidence="1">The sequence shown here is derived from an EMBL/GenBank/DDBJ whole genome shotgun (WGS) entry which is preliminary data.</text>
</comment>